<accession>A0AAE0H3R4</accession>
<evidence type="ECO:0000259" key="2">
    <source>
        <dbReference type="PROSITE" id="PS50042"/>
    </source>
</evidence>
<feature type="compositionally biased region" description="Basic and acidic residues" evidence="1">
    <location>
        <begin position="1"/>
        <end position="24"/>
    </location>
</feature>
<dbReference type="InterPro" id="IPR000595">
    <property type="entry name" value="cNMP-bd_dom"/>
</dbReference>
<dbReference type="CDD" id="cd00038">
    <property type="entry name" value="CAP_ED"/>
    <property type="match status" value="1"/>
</dbReference>
<dbReference type="SUPFAM" id="SSF51206">
    <property type="entry name" value="cAMP-binding domain-like"/>
    <property type="match status" value="1"/>
</dbReference>
<feature type="compositionally biased region" description="Basic and acidic residues" evidence="1">
    <location>
        <begin position="53"/>
        <end position="63"/>
    </location>
</feature>
<protein>
    <recommendedName>
        <fullName evidence="2">Cyclic nucleotide-binding domain-containing protein</fullName>
    </recommendedName>
</protein>
<organism evidence="3 4">
    <name type="scientific">Cymbomonas tetramitiformis</name>
    <dbReference type="NCBI Taxonomy" id="36881"/>
    <lineage>
        <taxon>Eukaryota</taxon>
        <taxon>Viridiplantae</taxon>
        <taxon>Chlorophyta</taxon>
        <taxon>Pyramimonadophyceae</taxon>
        <taxon>Pyramimonadales</taxon>
        <taxon>Pyramimonadaceae</taxon>
        <taxon>Cymbomonas</taxon>
    </lineage>
</organism>
<dbReference type="InterPro" id="IPR018490">
    <property type="entry name" value="cNMP-bd_dom_sf"/>
</dbReference>
<dbReference type="PROSITE" id="PS50042">
    <property type="entry name" value="CNMP_BINDING_3"/>
    <property type="match status" value="1"/>
</dbReference>
<name>A0AAE0H3R4_9CHLO</name>
<feature type="region of interest" description="Disordered" evidence="1">
    <location>
        <begin position="1"/>
        <end position="93"/>
    </location>
</feature>
<dbReference type="PANTHER" id="PTHR23011:SF28">
    <property type="entry name" value="CYCLIC NUCLEOTIDE-BINDING DOMAIN CONTAINING PROTEIN"/>
    <property type="match status" value="1"/>
</dbReference>
<dbReference type="AlphaFoldDB" id="A0AAE0H3R4"/>
<proteinExistence type="predicted"/>
<evidence type="ECO:0000313" key="3">
    <source>
        <dbReference type="EMBL" id="KAK3289403.1"/>
    </source>
</evidence>
<gene>
    <name evidence="3" type="ORF">CYMTET_3179</name>
</gene>
<keyword evidence="4" id="KW-1185">Reference proteome</keyword>
<evidence type="ECO:0000313" key="4">
    <source>
        <dbReference type="Proteomes" id="UP001190700"/>
    </source>
</evidence>
<reference evidence="3 4" key="1">
    <citation type="journal article" date="2015" name="Genome Biol. Evol.">
        <title>Comparative Genomics of a Bacterivorous Green Alga Reveals Evolutionary Causalities and Consequences of Phago-Mixotrophic Mode of Nutrition.</title>
        <authorList>
            <person name="Burns J.A."/>
            <person name="Paasch A."/>
            <person name="Narechania A."/>
            <person name="Kim E."/>
        </authorList>
    </citation>
    <scope>NUCLEOTIDE SEQUENCE [LARGE SCALE GENOMIC DNA]</scope>
    <source>
        <strain evidence="3 4">PLY_AMNH</strain>
    </source>
</reference>
<dbReference type="InterPro" id="IPR014710">
    <property type="entry name" value="RmlC-like_jellyroll"/>
</dbReference>
<sequence length="258" mass="28866">MDDKPVSEAAAKHEFENGSKRVFEEPSFSSSTRPGSSRSVAFSELGQPPNNGKVHEKTPDTASRKLTALGSDTTSPESRHTTPKSRLKQSTVRVPEKRTQLSEKVRQSCIDANKGIDTSTELEETLVNNFKFFREQDKAVRTELCAHVKFHSMRKDEVVCCEGEICDKFYILLSGVLACFKNLEAEVYARPRGLPKGSSGKNNSYWRRGAMVVKSHMKRMNNTHVDVEYAGSIRPGEVFGDRGLIRRQPHPSTCVCAR</sequence>
<feature type="domain" description="Cyclic nucleotide-binding" evidence="2">
    <location>
        <begin position="132"/>
        <end position="258"/>
    </location>
</feature>
<dbReference type="Proteomes" id="UP001190700">
    <property type="component" value="Unassembled WGS sequence"/>
</dbReference>
<comment type="caution">
    <text evidence="3">The sequence shown here is derived from an EMBL/GenBank/DDBJ whole genome shotgun (WGS) entry which is preliminary data.</text>
</comment>
<evidence type="ECO:0000256" key="1">
    <source>
        <dbReference type="SAM" id="MobiDB-lite"/>
    </source>
</evidence>
<dbReference type="PANTHER" id="PTHR23011">
    <property type="entry name" value="CYCLIC NUCLEOTIDE-BINDING DOMAIN CONTAINING PROTEIN"/>
    <property type="match status" value="1"/>
</dbReference>
<feature type="compositionally biased region" description="Low complexity" evidence="1">
    <location>
        <begin position="26"/>
        <end position="39"/>
    </location>
</feature>
<dbReference type="Gene3D" id="2.60.120.10">
    <property type="entry name" value="Jelly Rolls"/>
    <property type="match status" value="1"/>
</dbReference>
<dbReference type="EMBL" id="LGRX02000152">
    <property type="protein sequence ID" value="KAK3289403.1"/>
    <property type="molecule type" value="Genomic_DNA"/>
</dbReference>